<dbReference type="Gene3D" id="3.40.630.20">
    <property type="entry name" value="Peptidase C15, pyroglutamyl peptidase I-like"/>
    <property type="match status" value="1"/>
</dbReference>
<evidence type="ECO:0000256" key="1">
    <source>
        <dbReference type="ARBA" id="ARBA00006641"/>
    </source>
</evidence>
<evidence type="ECO:0000256" key="3">
    <source>
        <dbReference type="ARBA" id="ARBA00022801"/>
    </source>
</evidence>
<dbReference type="GO" id="GO:0006508">
    <property type="term" value="P:proteolysis"/>
    <property type="evidence" value="ECO:0007669"/>
    <property type="project" value="UniProtKB-KW"/>
</dbReference>
<proteinExistence type="inferred from homology"/>
<keyword evidence="4" id="KW-0788">Thiol protease</keyword>
<dbReference type="SUPFAM" id="SSF53182">
    <property type="entry name" value="Pyrrolidone carboxyl peptidase (pyroglutamate aminopeptidase)"/>
    <property type="match status" value="1"/>
</dbReference>
<sequence>MSRDKLVRVLVTGFGPFQDISTNPSWEIARRLSSPMVGSNGEYLEITVPPFATRVAYHKTLKDLPQLLEEHTPDLIVHIGLDVESAPGTFKVERSAPKEGYHDIPDEERKVFTRLDNKNTFGKAPASLVTTLDIDAATEVWQQSCSSLVLSTSAGTPHLGSRLKGKGKLQGGRPVVVQTSDDVGTYICGFQYYTTMLEMQKRTKKRDVVFLHVPKLEGEDQIMVGVKVTEELIKALATVRV</sequence>
<accession>A0A8K0RHM2</accession>
<dbReference type="PANTHER" id="PTHR23402">
    <property type="entry name" value="PROTEASE FAMILY C15 PYROGLUTAMYL-PEPTIDASE I-RELATED"/>
    <property type="match status" value="1"/>
</dbReference>
<dbReference type="AlphaFoldDB" id="A0A8K0RHM2"/>
<dbReference type="GO" id="GO:0008234">
    <property type="term" value="F:cysteine-type peptidase activity"/>
    <property type="evidence" value="ECO:0007669"/>
    <property type="project" value="UniProtKB-KW"/>
</dbReference>
<evidence type="ECO:0000313" key="5">
    <source>
        <dbReference type="EMBL" id="KAH7093461.1"/>
    </source>
</evidence>
<reference evidence="5" key="1">
    <citation type="journal article" date="2021" name="Nat. Commun.">
        <title>Genetic determinants of endophytism in the Arabidopsis root mycobiome.</title>
        <authorList>
            <person name="Mesny F."/>
            <person name="Miyauchi S."/>
            <person name="Thiergart T."/>
            <person name="Pickel B."/>
            <person name="Atanasova L."/>
            <person name="Karlsson M."/>
            <person name="Huettel B."/>
            <person name="Barry K.W."/>
            <person name="Haridas S."/>
            <person name="Chen C."/>
            <person name="Bauer D."/>
            <person name="Andreopoulos W."/>
            <person name="Pangilinan J."/>
            <person name="LaButti K."/>
            <person name="Riley R."/>
            <person name="Lipzen A."/>
            <person name="Clum A."/>
            <person name="Drula E."/>
            <person name="Henrissat B."/>
            <person name="Kohler A."/>
            <person name="Grigoriev I.V."/>
            <person name="Martin F.M."/>
            <person name="Hacquard S."/>
        </authorList>
    </citation>
    <scope>NUCLEOTIDE SEQUENCE</scope>
    <source>
        <strain evidence="5">MPI-SDFR-AT-0120</strain>
    </source>
</reference>
<keyword evidence="6" id="KW-1185">Reference proteome</keyword>
<dbReference type="PANTHER" id="PTHR23402:SF1">
    <property type="entry name" value="PYROGLUTAMYL-PEPTIDASE I"/>
    <property type="match status" value="1"/>
</dbReference>
<organism evidence="5 6">
    <name type="scientific">Paraphoma chrysanthemicola</name>
    <dbReference type="NCBI Taxonomy" id="798071"/>
    <lineage>
        <taxon>Eukaryota</taxon>
        <taxon>Fungi</taxon>
        <taxon>Dikarya</taxon>
        <taxon>Ascomycota</taxon>
        <taxon>Pezizomycotina</taxon>
        <taxon>Dothideomycetes</taxon>
        <taxon>Pleosporomycetidae</taxon>
        <taxon>Pleosporales</taxon>
        <taxon>Pleosporineae</taxon>
        <taxon>Phaeosphaeriaceae</taxon>
        <taxon>Paraphoma</taxon>
    </lineage>
</organism>
<evidence type="ECO:0000256" key="4">
    <source>
        <dbReference type="ARBA" id="ARBA00022807"/>
    </source>
</evidence>
<evidence type="ECO:0000313" key="6">
    <source>
        <dbReference type="Proteomes" id="UP000813461"/>
    </source>
</evidence>
<evidence type="ECO:0008006" key="7">
    <source>
        <dbReference type="Google" id="ProtNLM"/>
    </source>
</evidence>
<dbReference type="Pfam" id="PF01470">
    <property type="entry name" value="Peptidase_C15"/>
    <property type="match status" value="1"/>
</dbReference>
<dbReference type="Proteomes" id="UP000813461">
    <property type="component" value="Unassembled WGS sequence"/>
</dbReference>
<gene>
    <name evidence="5" type="ORF">FB567DRAFT_174654</name>
</gene>
<comment type="similarity">
    <text evidence="1">Belongs to the peptidase C15 family.</text>
</comment>
<protein>
    <recommendedName>
        <fullName evidence="7">Peptidase C15, pyroglutamyl peptidase I-like protein</fullName>
    </recommendedName>
</protein>
<evidence type="ECO:0000256" key="2">
    <source>
        <dbReference type="ARBA" id="ARBA00022670"/>
    </source>
</evidence>
<dbReference type="OrthoDB" id="407146at2759"/>
<keyword evidence="2" id="KW-0645">Protease</keyword>
<comment type="caution">
    <text evidence="5">The sequence shown here is derived from an EMBL/GenBank/DDBJ whole genome shotgun (WGS) entry which is preliminary data.</text>
</comment>
<dbReference type="InterPro" id="IPR016125">
    <property type="entry name" value="Peptidase_C15-like"/>
</dbReference>
<dbReference type="InterPro" id="IPR036440">
    <property type="entry name" value="Peptidase_C15-like_sf"/>
</dbReference>
<dbReference type="EMBL" id="JAGMVJ010000002">
    <property type="protein sequence ID" value="KAH7093461.1"/>
    <property type="molecule type" value="Genomic_DNA"/>
</dbReference>
<name>A0A8K0RHM2_9PLEO</name>
<keyword evidence="3" id="KW-0378">Hydrolase</keyword>